<feature type="domain" description="Inner membrane protein YqiJ N-terminal" evidence="3">
    <location>
        <begin position="12"/>
        <end position="146"/>
    </location>
</feature>
<keyword evidence="1" id="KW-0812">Transmembrane</keyword>
<dbReference type="EMBL" id="VDUZ01000024">
    <property type="protein sequence ID" value="TXL73576.1"/>
    <property type="molecule type" value="Genomic_DNA"/>
</dbReference>
<evidence type="ECO:0000259" key="3">
    <source>
        <dbReference type="Pfam" id="PF21001"/>
    </source>
</evidence>
<evidence type="ECO:0000259" key="2">
    <source>
        <dbReference type="Pfam" id="PF07290"/>
    </source>
</evidence>
<sequence length="244" mass="25522">MLDFFTHPDVAPFSIAALVLLGLLLIELVTLLAGKPLSALIDHAVGHDGLHLDAGHVEAAGGTALDHAVDHGAVAKPEGQSQGVFGTALDWLNAGRVPLLVLIIALLAAFAGLGMVLQTLVSTAGFYVPGWLAMLLVVVPAFFCTRHLTRLVARVVPRDESYVQSGADFVGLVGEVTVGPVKSGVVARARIRDRYGNTHWPRVEPADPEQVFAAGASVLVIEVRAGGVLAVTAADSRLTEHRAS</sequence>
<name>A0A5C8PID1_9HYPH</name>
<comment type="caution">
    <text evidence="4">The sequence shown here is derived from an EMBL/GenBank/DDBJ whole genome shotgun (WGS) entry which is preliminary data.</text>
</comment>
<keyword evidence="5" id="KW-1185">Reference proteome</keyword>
<accession>A0A5C8PID1</accession>
<dbReference type="AlphaFoldDB" id="A0A5C8PID1"/>
<proteinExistence type="predicted"/>
<dbReference type="InterPro" id="IPR010840">
    <property type="entry name" value="YqiJ_OB"/>
</dbReference>
<dbReference type="OrthoDB" id="5421421at2"/>
<dbReference type="Pfam" id="PF07290">
    <property type="entry name" value="YqiJ_OB"/>
    <property type="match status" value="1"/>
</dbReference>
<keyword evidence="1" id="KW-0472">Membrane</keyword>
<dbReference type="RefSeq" id="WP_147848850.1">
    <property type="nucleotide sequence ID" value="NZ_VDUZ01000024.1"/>
</dbReference>
<evidence type="ECO:0000256" key="1">
    <source>
        <dbReference type="SAM" id="Phobius"/>
    </source>
</evidence>
<dbReference type="Pfam" id="PF21001">
    <property type="entry name" value="YqiJ_N"/>
    <property type="match status" value="1"/>
</dbReference>
<organism evidence="4 5">
    <name type="scientific">Vineibacter terrae</name>
    <dbReference type="NCBI Taxonomy" id="2586908"/>
    <lineage>
        <taxon>Bacteria</taxon>
        <taxon>Pseudomonadati</taxon>
        <taxon>Pseudomonadota</taxon>
        <taxon>Alphaproteobacteria</taxon>
        <taxon>Hyphomicrobiales</taxon>
        <taxon>Vineibacter</taxon>
    </lineage>
</organism>
<reference evidence="4 5" key="1">
    <citation type="submission" date="2019-06" db="EMBL/GenBank/DDBJ databases">
        <title>New taxonomy in bacterial strain CC-CFT640, isolated from vineyard.</title>
        <authorList>
            <person name="Lin S.-Y."/>
            <person name="Tsai C.-F."/>
            <person name="Young C.-C."/>
        </authorList>
    </citation>
    <scope>NUCLEOTIDE SEQUENCE [LARGE SCALE GENOMIC DNA]</scope>
    <source>
        <strain evidence="4 5">CC-CFT640</strain>
    </source>
</reference>
<evidence type="ECO:0000313" key="5">
    <source>
        <dbReference type="Proteomes" id="UP000321638"/>
    </source>
</evidence>
<gene>
    <name evidence="4" type="ORF">FHP25_20575</name>
</gene>
<keyword evidence="1" id="KW-1133">Transmembrane helix</keyword>
<feature type="transmembrane region" description="Helical" evidence="1">
    <location>
        <begin position="99"/>
        <end position="120"/>
    </location>
</feature>
<feature type="transmembrane region" description="Helical" evidence="1">
    <location>
        <begin position="12"/>
        <end position="33"/>
    </location>
</feature>
<dbReference type="InterPro" id="IPR048376">
    <property type="entry name" value="YqiJ_N"/>
</dbReference>
<protein>
    <submittedName>
        <fullName evidence="4">DUF1449 family protein</fullName>
    </submittedName>
</protein>
<dbReference type="Proteomes" id="UP000321638">
    <property type="component" value="Unassembled WGS sequence"/>
</dbReference>
<evidence type="ECO:0000313" key="4">
    <source>
        <dbReference type="EMBL" id="TXL73576.1"/>
    </source>
</evidence>
<feature type="transmembrane region" description="Helical" evidence="1">
    <location>
        <begin position="126"/>
        <end position="144"/>
    </location>
</feature>
<feature type="domain" description="Inner membrane protein YqiJ OB-fold" evidence="2">
    <location>
        <begin position="169"/>
        <end position="224"/>
    </location>
</feature>